<feature type="chain" id="PRO_5002735529" evidence="1">
    <location>
        <begin position="28"/>
        <end position="98"/>
    </location>
</feature>
<protein>
    <submittedName>
        <fullName evidence="2">Secreted protein</fullName>
    </submittedName>
</protein>
<dbReference type="AlphaFoldDB" id="A9F3X5"/>
<dbReference type="HOGENOM" id="CLU_2556489_0_0_7"/>
<proteinExistence type="predicted"/>
<keyword evidence="1" id="KW-0732">Signal</keyword>
<feature type="signal peptide" evidence="1">
    <location>
        <begin position="1"/>
        <end position="27"/>
    </location>
</feature>
<sequence>MAAGTFAMPRPALVLALLLLAATPGCSSDIDACEVVCTKNAECQTDSPGRDTCVALCLELSDRASYATAIERTAECYEEEDRSCADLAGGVCDYSPED</sequence>
<dbReference type="BioCyc" id="SCEL448385:SCE_RS22880-MONOMER"/>
<dbReference type="Proteomes" id="UP000002139">
    <property type="component" value="Chromosome"/>
</dbReference>
<organism evidence="2 3">
    <name type="scientific">Sorangium cellulosum (strain So ce56)</name>
    <name type="common">Polyangium cellulosum (strain So ce56)</name>
    <dbReference type="NCBI Taxonomy" id="448385"/>
    <lineage>
        <taxon>Bacteria</taxon>
        <taxon>Pseudomonadati</taxon>
        <taxon>Myxococcota</taxon>
        <taxon>Polyangia</taxon>
        <taxon>Polyangiales</taxon>
        <taxon>Polyangiaceae</taxon>
        <taxon>Sorangium</taxon>
    </lineage>
</organism>
<evidence type="ECO:0000313" key="3">
    <source>
        <dbReference type="Proteomes" id="UP000002139"/>
    </source>
</evidence>
<reference evidence="2 3" key="1">
    <citation type="journal article" date="2007" name="Nat. Biotechnol.">
        <title>Complete genome sequence of the myxobacterium Sorangium cellulosum.</title>
        <authorList>
            <person name="Schneiker S."/>
            <person name="Perlova O."/>
            <person name="Kaiser O."/>
            <person name="Gerth K."/>
            <person name="Alici A."/>
            <person name="Altmeyer M.O."/>
            <person name="Bartels D."/>
            <person name="Bekel T."/>
            <person name="Beyer S."/>
            <person name="Bode E."/>
            <person name="Bode H.B."/>
            <person name="Bolten C.J."/>
            <person name="Choudhuri J.V."/>
            <person name="Doss S."/>
            <person name="Elnakady Y.A."/>
            <person name="Frank B."/>
            <person name="Gaigalat L."/>
            <person name="Goesmann A."/>
            <person name="Groeger C."/>
            <person name="Gross F."/>
            <person name="Jelsbak L."/>
            <person name="Jelsbak L."/>
            <person name="Kalinowski J."/>
            <person name="Kegler C."/>
            <person name="Knauber T."/>
            <person name="Konietzny S."/>
            <person name="Kopp M."/>
            <person name="Krause L."/>
            <person name="Krug D."/>
            <person name="Linke B."/>
            <person name="Mahmud T."/>
            <person name="Martinez-Arias R."/>
            <person name="McHardy A.C."/>
            <person name="Merai M."/>
            <person name="Meyer F."/>
            <person name="Mormann S."/>
            <person name="Munoz-Dorado J."/>
            <person name="Perez J."/>
            <person name="Pradella S."/>
            <person name="Rachid S."/>
            <person name="Raddatz G."/>
            <person name="Rosenau F."/>
            <person name="Rueckert C."/>
            <person name="Sasse F."/>
            <person name="Scharfe M."/>
            <person name="Schuster S.C."/>
            <person name="Suen G."/>
            <person name="Treuner-Lange A."/>
            <person name="Velicer G.J."/>
            <person name="Vorholter F.-J."/>
            <person name="Weissman K.J."/>
            <person name="Welch R.D."/>
            <person name="Wenzel S.C."/>
            <person name="Whitworth D.E."/>
            <person name="Wilhelm S."/>
            <person name="Wittmann C."/>
            <person name="Bloecker H."/>
            <person name="Puehler A."/>
            <person name="Mueller R."/>
        </authorList>
    </citation>
    <scope>NUCLEOTIDE SEQUENCE [LARGE SCALE GENOMIC DNA]</scope>
    <source>
        <strain evidence="3">So ce56</strain>
    </source>
</reference>
<keyword evidence="3" id="KW-1185">Reference proteome</keyword>
<dbReference type="KEGG" id="scl:sce4460"/>
<gene>
    <name evidence="2" type="ordered locus">sce4460</name>
</gene>
<evidence type="ECO:0000313" key="2">
    <source>
        <dbReference type="EMBL" id="CAN94623.1"/>
    </source>
</evidence>
<name>A9F3X5_SORC5</name>
<dbReference type="EMBL" id="AM746676">
    <property type="protein sequence ID" value="CAN94623.1"/>
    <property type="molecule type" value="Genomic_DNA"/>
</dbReference>
<accession>A9F3X5</accession>
<evidence type="ECO:0000256" key="1">
    <source>
        <dbReference type="SAM" id="SignalP"/>
    </source>
</evidence>